<dbReference type="Gene3D" id="2.60.120.200">
    <property type="match status" value="2"/>
</dbReference>
<dbReference type="InterPro" id="IPR023415">
    <property type="entry name" value="LDLR_class-A_CS"/>
</dbReference>
<dbReference type="Proteomes" id="UP001445076">
    <property type="component" value="Unassembled WGS sequence"/>
</dbReference>
<dbReference type="AlphaFoldDB" id="A0AAW0W481"/>
<dbReference type="InterPro" id="IPR002172">
    <property type="entry name" value="LDrepeatLR_classA_rpt"/>
</dbReference>
<dbReference type="Gene3D" id="4.10.400.10">
    <property type="entry name" value="Low-density Lipoprotein Receptor"/>
    <property type="match status" value="1"/>
</dbReference>
<feature type="domain" description="MAM" evidence="4">
    <location>
        <begin position="83"/>
        <end position="260"/>
    </location>
</feature>
<comment type="caution">
    <text evidence="5">The sequence shown here is derived from an EMBL/GenBank/DDBJ whole genome shotgun (WGS) entry which is preliminary data.</text>
</comment>
<dbReference type="CDD" id="cd06263">
    <property type="entry name" value="MAM"/>
    <property type="match status" value="1"/>
</dbReference>
<feature type="disulfide bond" evidence="2">
    <location>
        <begin position="270"/>
        <end position="288"/>
    </location>
</feature>
<evidence type="ECO:0000313" key="6">
    <source>
        <dbReference type="Proteomes" id="UP001445076"/>
    </source>
</evidence>
<evidence type="ECO:0000256" key="2">
    <source>
        <dbReference type="PROSITE-ProRule" id="PRU00124"/>
    </source>
</evidence>
<dbReference type="SMART" id="SM00137">
    <property type="entry name" value="MAM"/>
    <property type="match status" value="1"/>
</dbReference>
<feature type="region of interest" description="Disordered" evidence="3">
    <location>
        <begin position="488"/>
        <end position="512"/>
    </location>
</feature>
<proteinExistence type="predicted"/>
<dbReference type="SUPFAM" id="SSF49899">
    <property type="entry name" value="Concanavalin A-like lectins/glucanases"/>
    <property type="match status" value="2"/>
</dbReference>
<dbReference type="PROSITE" id="PS50068">
    <property type="entry name" value="LDLRA_2"/>
    <property type="match status" value="1"/>
</dbReference>
<name>A0AAW0W481_CHEQU</name>
<gene>
    <name evidence="5" type="ORF">OTU49_011394</name>
</gene>
<dbReference type="PROSITE" id="PS50060">
    <property type="entry name" value="MAM_2"/>
    <property type="match status" value="2"/>
</dbReference>
<dbReference type="FunFam" id="2.60.120.200:FF:000193">
    <property type="entry name" value="Tyrosine-protein kinase receptor"/>
    <property type="match status" value="1"/>
</dbReference>
<feature type="domain" description="MAM" evidence="4">
    <location>
        <begin position="304"/>
        <end position="481"/>
    </location>
</feature>
<accession>A0AAW0W481</accession>
<keyword evidence="6" id="KW-1185">Reference proteome</keyword>
<dbReference type="PANTHER" id="PTHR23282">
    <property type="entry name" value="APICAL ENDOSOMAL GLYCOPROTEIN PRECURSOR"/>
    <property type="match status" value="1"/>
</dbReference>
<dbReference type="InterPro" id="IPR036055">
    <property type="entry name" value="LDL_receptor-like_sf"/>
</dbReference>
<feature type="disulfide bond" evidence="2">
    <location>
        <begin position="282"/>
        <end position="297"/>
    </location>
</feature>
<reference evidence="5 6" key="1">
    <citation type="journal article" date="2024" name="BMC Genomics">
        <title>Genome assembly of redclaw crayfish (Cherax quadricarinatus) provides insights into its immune adaptation and hypoxia tolerance.</title>
        <authorList>
            <person name="Liu Z."/>
            <person name="Zheng J."/>
            <person name="Li H."/>
            <person name="Fang K."/>
            <person name="Wang S."/>
            <person name="He J."/>
            <person name="Zhou D."/>
            <person name="Weng S."/>
            <person name="Chi M."/>
            <person name="Gu Z."/>
            <person name="He J."/>
            <person name="Li F."/>
            <person name="Wang M."/>
        </authorList>
    </citation>
    <scope>NUCLEOTIDE SEQUENCE [LARGE SCALE GENOMIC DNA]</scope>
    <source>
        <strain evidence="5">ZL_2023a</strain>
    </source>
</reference>
<comment type="caution">
    <text evidence="2">Lacks conserved residue(s) required for the propagation of feature annotation.</text>
</comment>
<keyword evidence="1 2" id="KW-1015">Disulfide bond</keyword>
<dbReference type="EMBL" id="JARKIK010000087">
    <property type="protein sequence ID" value="KAK8724006.1"/>
    <property type="molecule type" value="Genomic_DNA"/>
</dbReference>
<sequence length="673" mass="74310">MSAVNPVCGCSERSSCSCGSTLQTLSLATPSEINPGPARSQHSPLWRSLAASHLLCAVMLFSVLGVGMSATYPPSPEPSLTGLQCDFEEEGECAWEWQTDMPGDIPFKRVTGRELMQLASNVTPGDMTGLAVDAVGSQDGHFLYLGVFLSSTNTNNTRQIKSPWLEESGERCRLEADYNVWKKHDVSNVIKVLLENGNFTSITTVVDTVNLNKTSPEWKRLSSYIGKINKPFRLGIEVMLGSHKPTHVAIDNIRLVECFESTGPCQGVRCTTGQCVLRDHICDITRDCPNGEDEAVCEFEPEGSRCDFESGWCGWRNIEDDQLDFKRHRGPTEKDRTGPSHDHTFKNLSGWYILSELPQIGNLGDHGVIESPFFNPPPCYHGNRESPYFQSCKLRLYFHKLGRNQGSMIIKAWEDVPNMKGKVHHIDQFTGDQGKDWQRLTHTLPTDIRYRYKILVSNVRGSRFRGDMGFDDFSLSPECFGRDIPDDIKCPETNLPTTPGPPGSSDPSTTYEPHDGVVMVTTCGATGHEGPTPEECRNEYRHRVPPVPEALTSNSLPGTQIWKVPYDGYYTILAKGASGGGGVQTQDVTTHGAVARGTFYLTAGTELYILVGQEGHNACKDVQTQSRDRLEICTSRKRPPDLNLRTNNMENLPLIMWTNGGGGGGGGASFVFM</sequence>
<feature type="non-terminal residue" evidence="5">
    <location>
        <position position="673"/>
    </location>
</feature>
<dbReference type="PROSITE" id="PS01209">
    <property type="entry name" value="LDLRA_1"/>
    <property type="match status" value="1"/>
</dbReference>
<dbReference type="CDD" id="cd00112">
    <property type="entry name" value="LDLa"/>
    <property type="match status" value="1"/>
</dbReference>
<dbReference type="PANTHER" id="PTHR23282:SF146">
    <property type="entry name" value="RT07201P-RELATED"/>
    <property type="match status" value="1"/>
</dbReference>
<evidence type="ECO:0000256" key="1">
    <source>
        <dbReference type="ARBA" id="ARBA00023157"/>
    </source>
</evidence>
<dbReference type="InterPro" id="IPR000998">
    <property type="entry name" value="MAM_dom"/>
</dbReference>
<evidence type="ECO:0000259" key="4">
    <source>
        <dbReference type="PROSITE" id="PS50060"/>
    </source>
</evidence>
<protein>
    <recommendedName>
        <fullName evidence="4">MAM domain-containing protein</fullName>
    </recommendedName>
</protein>
<dbReference type="InterPro" id="IPR013320">
    <property type="entry name" value="ConA-like_dom_sf"/>
</dbReference>
<dbReference type="Pfam" id="PF00629">
    <property type="entry name" value="MAM"/>
    <property type="match status" value="2"/>
</dbReference>
<dbReference type="SUPFAM" id="SSF57424">
    <property type="entry name" value="LDL receptor-like module"/>
    <property type="match status" value="1"/>
</dbReference>
<dbReference type="InterPro" id="IPR051560">
    <property type="entry name" value="MAM_domain-containing"/>
</dbReference>
<dbReference type="GO" id="GO:0016020">
    <property type="term" value="C:membrane"/>
    <property type="evidence" value="ECO:0007669"/>
    <property type="project" value="InterPro"/>
</dbReference>
<organism evidence="5 6">
    <name type="scientific">Cherax quadricarinatus</name>
    <name type="common">Australian red claw crayfish</name>
    <dbReference type="NCBI Taxonomy" id="27406"/>
    <lineage>
        <taxon>Eukaryota</taxon>
        <taxon>Metazoa</taxon>
        <taxon>Ecdysozoa</taxon>
        <taxon>Arthropoda</taxon>
        <taxon>Crustacea</taxon>
        <taxon>Multicrustacea</taxon>
        <taxon>Malacostraca</taxon>
        <taxon>Eumalacostraca</taxon>
        <taxon>Eucarida</taxon>
        <taxon>Decapoda</taxon>
        <taxon>Pleocyemata</taxon>
        <taxon>Astacidea</taxon>
        <taxon>Parastacoidea</taxon>
        <taxon>Parastacidae</taxon>
        <taxon>Cherax</taxon>
    </lineage>
</organism>
<dbReference type="SMART" id="SM00192">
    <property type="entry name" value="LDLa"/>
    <property type="match status" value="1"/>
</dbReference>
<evidence type="ECO:0000313" key="5">
    <source>
        <dbReference type="EMBL" id="KAK8724006.1"/>
    </source>
</evidence>
<evidence type="ECO:0000256" key="3">
    <source>
        <dbReference type="SAM" id="MobiDB-lite"/>
    </source>
</evidence>